<dbReference type="AlphaFoldDB" id="A0A8J3FD21"/>
<dbReference type="EMBL" id="BMQB01000012">
    <property type="protein sequence ID" value="GGK08851.1"/>
    <property type="molecule type" value="Genomic_DNA"/>
</dbReference>
<sequence length="524" mass="52944">MTDATTLYRNGFIHSPAAPGATALSVGADGRIAWLGPDEEAPAADRTVDLDGCWLAPAFVDAHVHATDTGLVLSGLDLSGTASAAEVLSAVAGFAAGLPVSATVLGHGWDESTWPAGGRVPPSAAELDRAAGGRRVYLSQASVHSALVSGALLAAVAADVPGWSGSGWVRREAHHVARAAAFGGLSAADRGRAQRVMLARAAALGVAAVHECAGPQISSEGDLTALLALSGAGLPEVYGYWGELGGARRARELGAVGAAGDLFADGALGSGTAWLSEPYRDGGCGHGYLTAEQVGVHVVECVEVGVQAGFHAIGDAAIGAVLAGFRWAADRVGLARVRAGAHRMEHVEVLDRSLVAGLVELGVTASVQPVFDAWWGGSERMYAQRLGVERALATNPLRSLHSVGVGLAFGSDAPVTPVDPWGAVAAAVGHHCVPQRLSVRSAFAAHTRGGWRALGPVADPAARSVREREGVLAPGAPATFAVWRVSGGFVAGFPVVGAGVPAPVCVRTVLRGAVIHGGGHSSVG</sequence>
<dbReference type="SUPFAM" id="SSF51338">
    <property type="entry name" value="Composite domain of metallo-dependent hydrolases"/>
    <property type="match status" value="1"/>
</dbReference>
<dbReference type="Gene3D" id="2.30.40.10">
    <property type="entry name" value="Urease, subunit C, domain 1"/>
    <property type="match status" value="1"/>
</dbReference>
<proteinExistence type="predicted"/>
<dbReference type="Pfam" id="PF07969">
    <property type="entry name" value="Amidohydro_3"/>
    <property type="match status" value="1"/>
</dbReference>
<evidence type="ECO:0000313" key="3">
    <source>
        <dbReference type="Proteomes" id="UP000649739"/>
    </source>
</evidence>
<dbReference type="PANTHER" id="PTHR22642:SF2">
    <property type="entry name" value="PROTEIN LONG AFTER FAR-RED 3"/>
    <property type="match status" value="1"/>
</dbReference>
<dbReference type="InterPro" id="IPR011059">
    <property type="entry name" value="Metal-dep_hydrolase_composite"/>
</dbReference>
<dbReference type="InterPro" id="IPR013108">
    <property type="entry name" value="Amidohydro_3"/>
</dbReference>
<name>A0A8J3FD21_9ACTN</name>
<evidence type="ECO:0000313" key="2">
    <source>
        <dbReference type="EMBL" id="GGK08851.1"/>
    </source>
</evidence>
<evidence type="ECO:0000259" key="1">
    <source>
        <dbReference type="Pfam" id="PF07969"/>
    </source>
</evidence>
<dbReference type="GO" id="GO:0016810">
    <property type="term" value="F:hydrolase activity, acting on carbon-nitrogen (but not peptide) bonds"/>
    <property type="evidence" value="ECO:0007669"/>
    <property type="project" value="InterPro"/>
</dbReference>
<dbReference type="Gene3D" id="3.20.20.140">
    <property type="entry name" value="Metal-dependent hydrolases"/>
    <property type="match status" value="1"/>
</dbReference>
<dbReference type="SUPFAM" id="SSF51556">
    <property type="entry name" value="Metallo-dependent hydrolases"/>
    <property type="match status" value="1"/>
</dbReference>
<protein>
    <submittedName>
        <fullName evidence="2">Amidohydrolase</fullName>
    </submittedName>
</protein>
<dbReference type="Proteomes" id="UP000649739">
    <property type="component" value="Unassembled WGS sequence"/>
</dbReference>
<dbReference type="InterPro" id="IPR032466">
    <property type="entry name" value="Metal_Hydrolase"/>
</dbReference>
<comment type="caution">
    <text evidence="2">The sequence shown here is derived from an EMBL/GenBank/DDBJ whole genome shotgun (WGS) entry which is preliminary data.</text>
</comment>
<reference evidence="2" key="2">
    <citation type="submission" date="2020-09" db="EMBL/GenBank/DDBJ databases">
        <authorList>
            <person name="Sun Q."/>
            <person name="Ohkuma M."/>
        </authorList>
    </citation>
    <scope>NUCLEOTIDE SEQUENCE</scope>
    <source>
        <strain evidence="2">JCM 3090</strain>
    </source>
</reference>
<accession>A0A8J3FD21</accession>
<feature type="domain" description="Amidohydrolase 3" evidence="1">
    <location>
        <begin position="46"/>
        <end position="515"/>
    </location>
</feature>
<gene>
    <name evidence="2" type="ORF">GCM10010123_43400</name>
</gene>
<organism evidence="2 3">
    <name type="scientific">Pilimelia anulata</name>
    <dbReference type="NCBI Taxonomy" id="53371"/>
    <lineage>
        <taxon>Bacteria</taxon>
        <taxon>Bacillati</taxon>
        <taxon>Actinomycetota</taxon>
        <taxon>Actinomycetes</taxon>
        <taxon>Micromonosporales</taxon>
        <taxon>Micromonosporaceae</taxon>
        <taxon>Pilimelia</taxon>
    </lineage>
</organism>
<dbReference type="RefSeq" id="WP_189172047.1">
    <property type="nucleotide sequence ID" value="NZ_BMQB01000012.1"/>
</dbReference>
<reference evidence="2" key="1">
    <citation type="journal article" date="2014" name="Int. J. Syst. Evol. Microbiol.">
        <title>Complete genome sequence of Corynebacterium casei LMG S-19264T (=DSM 44701T), isolated from a smear-ripened cheese.</title>
        <authorList>
            <consortium name="US DOE Joint Genome Institute (JGI-PGF)"/>
            <person name="Walter F."/>
            <person name="Albersmeier A."/>
            <person name="Kalinowski J."/>
            <person name="Ruckert C."/>
        </authorList>
    </citation>
    <scope>NUCLEOTIDE SEQUENCE</scope>
    <source>
        <strain evidence="2">JCM 3090</strain>
    </source>
</reference>
<dbReference type="PANTHER" id="PTHR22642">
    <property type="entry name" value="IMIDAZOLONEPROPIONASE"/>
    <property type="match status" value="1"/>
</dbReference>
<keyword evidence="3" id="KW-1185">Reference proteome</keyword>
<dbReference type="Gene3D" id="3.10.310.70">
    <property type="match status" value="1"/>
</dbReference>